<dbReference type="Proteomes" id="UP000614915">
    <property type="component" value="Unassembled WGS sequence"/>
</dbReference>
<dbReference type="Pfam" id="PF04149">
    <property type="entry name" value="DUF397"/>
    <property type="match status" value="1"/>
</dbReference>
<reference evidence="2 3" key="1">
    <citation type="submission" date="2020-11" db="EMBL/GenBank/DDBJ databases">
        <title>Sequencing the genomes of 1000 actinobacteria strains.</title>
        <authorList>
            <person name="Klenk H.-P."/>
        </authorList>
    </citation>
    <scope>NUCLEOTIDE SEQUENCE [LARGE SCALE GENOMIC DNA]</scope>
    <source>
        <strain evidence="2 3">DSM 101692</strain>
    </source>
</reference>
<evidence type="ECO:0000313" key="3">
    <source>
        <dbReference type="Proteomes" id="UP000614915"/>
    </source>
</evidence>
<comment type="caution">
    <text evidence="2">The sequence shown here is derived from an EMBL/GenBank/DDBJ whole genome shotgun (WGS) entry which is preliminary data.</text>
</comment>
<dbReference type="InterPro" id="IPR007278">
    <property type="entry name" value="DUF397"/>
</dbReference>
<organism evidence="2 3">
    <name type="scientific">Micromonospora ureilytica</name>
    <dbReference type="NCBI Taxonomy" id="709868"/>
    <lineage>
        <taxon>Bacteria</taxon>
        <taxon>Bacillati</taxon>
        <taxon>Actinomycetota</taxon>
        <taxon>Actinomycetes</taxon>
        <taxon>Micromonosporales</taxon>
        <taxon>Micromonosporaceae</taxon>
        <taxon>Micromonospora</taxon>
    </lineage>
</organism>
<dbReference type="RefSeq" id="WP_196929759.1">
    <property type="nucleotide sequence ID" value="NZ_CP108567.1"/>
</dbReference>
<dbReference type="EMBL" id="JADOTX010000001">
    <property type="protein sequence ID" value="MBG6069954.1"/>
    <property type="molecule type" value="Genomic_DNA"/>
</dbReference>
<keyword evidence="3" id="KW-1185">Reference proteome</keyword>
<gene>
    <name evidence="2" type="ORF">IW248_006241</name>
</gene>
<evidence type="ECO:0000259" key="1">
    <source>
        <dbReference type="Pfam" id="PF04149"/>
    </source>
</evidence>
<protein>
    <recommendedName>
        <fullName evidence="1">DUF397 domain-containing protein</fullName>
    </recommendedName>
</protein>
<evidence type="ECO:0000313" key="2">
    <source>
        <dbReference type="EMBL" id="MBG6069954.1"/>
    </source>
</evidence>
<sequence>MDLTGALWRTSSRSGNGDPTGPVLVFAPAAWRAFVAVARRPSA</sequence>
<accession>A0ABS0JSJ9</accession>
<feature type="domain" description="DUF397" evidence="1">
    <location>
        <begin position="18"/>
        <end position="39"/>
    </location>
</feature>
<name>A0ABS0JSJ9_9ACTN</name>
<proteinExistence type="predicted"/>